<sequence>MTATNKFSAVVWALFGLETAAFNVSSLVIDTLVVYLLYHYPVLKGINTKGHAVERVEACVTQRAVSVGNLLAWSSYLSSKICPPNTCRPSTTTKIAEYPTFRHPAALIMQLVQVIQMLDMRLTSTESKVCNKRERLYETNTKAMKATPIQNHSDDLEIHLNFLVCSGFVRMKFDRNLDETYAFNHKPDDLGNIDRSFVAAFEKDAAFSFARKSTSRKPRRTTRSTSKKSKQGKREEQAVYCIIRKID</sequence>
<accession>A0A225WVA5</accession>
<gene>
    <name evidence="2" type="ORF">PHMEG_0004518</name>
</gene>
<dbReference type="EMBL" id="NBNE01000268">
    <property type="protein sequence ID" value="OWZ20997.1"/>
    <property type="molecule type" value="Genomic_DNA"/>
</dbReference>
<evidence type="ECO:0000256" key="1">
    <source>
        <dbReference type="SAM" id="MobiDB-lite"/>
    </source>
</evidence>
<dbReference type="STRING" id="4795.A0A225WVA5"/>
<organism evidence="2 3">
    <name type="scientific">Phytophthora megakarya</name>
    <dbReference type="NCBI Taxonomy" id="4795"/>
    <lineage>
        <taxon>Eukaryota</taxon>
        <taxon>Sar</taxon>
        <taxon>Stramenopiles</taxon>
        <taxon>Oomycota</taxon>
        <taxon>Peronosporomycetes</taxon>
        <taxon>Peronosporales</taxon>
        <taxon>Peronosporaceae</taxon>
        <taxon>Phytophthora</taxon>
    </lineage>
</organism>
<reference evidence="3" key="1">
    <citation type="submission" date="2017-03" db="EMBL/GenBank/DDBJ databases">
        <title>Phytopthora megakarya and P. palmivora, two closely related causual agents of cacao black pod achieved similar genome size and gene model numbers by different mechanisms.</title>
        <authorList>
            <person name="Ali S."/>
            <person name="Shao J."/>
            <person name="Larry D.J."/>
            <person name="Kronmiller B."/>
            <person name="Shen D."/>
            <person name="Strem M.D."/>
            <person name="Melnick R.L."/>
            <person name="Guiltinan M.J."/>
            <person name="Tyler B.M."/>
            <person name="Meinhardt L.W."/>
            <person name="Bailey B.A."/>
        </authorList>
    </citation>
    <scope>NUCLEOTIDE SEQUENCE [LARGE SCALE GENOMIC DNA]</scope>
    <source>
        <strain evidence="3">zdho120</strain>
    </source>
</reference>
<dbReference type="Proteomes" id="UP000198211">
    <property type="component" value="Unassembled WGS sequence"/>
</dbReference>
<evidence type="ECO:0000313" key="3">
    <source>
        <dbReference type="Proteomes" id="UP000198211"/>
    </source>
</evidence>
<dbReference type="AlphaFoldDB" id="A0A225WVA5"/>
<protein>
    <submittedName>
        <fullName evidence="2">Uncharacterized protein</fullName>
    </submittedName>
</protein>
<name>A0A225WVA5_9STRA</name>
<comment type="caution">
    <text evidence="2">The sequence shown here is derived from an EMBL/GenBank/DDBJ whole genome shotgun (WGS) entry which is preliminary data.</text>
</comment>
<proteinExistence type="predicted"/>
<keyword evidence="3" id="KW-1185">Reference proteome</keyword>
<feature type="compositionally biased region" description="Basic residues" evidence="1">
    <location>
        <begin position="213"/>
        <end position="231"/>
    </location>
</feature>
<evidence type="ECO:0000313" key="2">
    <source>
        <dbReference type="EMBL" id="OWZ20997.1"/>
    </source>
</evidence>
<feature type="region of interest" description="Disordered" evidence="1">
    <location>
        <begin position="211"/>
        <end position="236"/>
    </location>
</feature>